<name>A0A3A2Z9W9_9EURO</name>
<reference evidence="2" key="1">
    <citation type="submission" date="2017-02" db="EMBL/GenBank/DDBJ databases">
        <authorList>
            <person name="Tafer H."/>
            <person name="Lopandic K."/>
        </authorList>
    </citation>
    <scope>NUCLEOTIDE SEQUENCE [LARGE SCALE GENOMIC DNA]</scope>
    <source>
        <strain evidence="2">CBS 366.77</strain>
    </source>
</reference>
<evidence type="ECO:0000313" key="2">
    <source>
        <dbReference type="Proteomes" id="UP000266188"/>
    </source>
</evidence>
<comment type="caution">
    <text evidence="1">The sequence shown here is derived from an EMBL/GenBank/DDBJ whole genome shotgun (WGS) entry which is preliminary data.</text>
</comment>
<dbReference type="AlphaFoldDB" id="A0A3A2Z9W9"/>
<protein>
    <submittedName>
        <fullName evidence="1">Uncharacterized protein</fullName>
    </submittedName>
</protein>
<keyword evidence="2" id="KW-1185">Reference proteome</keyword>
<dbReference type="Proteomes" id="UP000266188">
    <property type="component" value="Unassembled WGS sequence"/>
</dbReference>
<sequence>MAPRHGGSHTASKTWVSDQAKEKEAFAKFTDSCVHIAPSSPFIPRTWQEWLKQRLWLKEKAYRDELRRLQEIERVQRRNMVTERAFSSKPMNDHRSSVLALETIWLPSLDPAPQRPRAPWPGIDELKYEGSYRGISGFCRFHPLPRVPGNTTAHWKQRSPLKPFSFDRVGSPSARWGEPAVDCDERMVFLVGESLMIELEK</sequence>
<accession>A0A3A2Z9W9</accession>
<organism evidence="1 2">
    <name type="scientific">Aspergillus sclerotialis</name>
    <dbReference type="NCBI Taxonomy" id="2070753"/>
    <lineage>
        <taxon>Eukaryota</taxon>
        <taxon>Fungi</taxon>
        <taxon>Dikarya</taxon>
        <taxon>Ascomycota</taxon>
        <taxon>Pezizomycotina</taxon>
        <taxon>Eurotiomycetes</taxon>
        <taxon>Eurotiomycetidae</taxon>
        <taxon>Eurotiales</taxon>
        <taxon>Aspergillaceae</taxon>
        <taxon>Aspergillus</taxon>
        <taxon>Aspergillus subgen. Polypaecilum</taxon>
    </lineage>
</organism>
<dbReference type="STRING" id="2070753.A0A3A2Z9W9"/>
<proteinExistence type="predicted"/>
<dbReference type="OrthoDB" id="5305306at2759"/>
<gene>
    <name evidence="1" type="ORF">PHISCL_09581</name>
</gene>
<dbReference type="EMBL" id="MVGC01000629">
    <property type="protein sequence ID" value="RJE18077.1"/>
    <property type="molecule type" value="Genomic_DNA"/>
</dbReference>
<evidence type="ECO:0000313" key="1">
    <source>
        <dbReference type="EMBL" id="RJE18077.1"/>
    </source>
</evidence>